<evidence type="ECO:0000313" key="2">
    <source>
        <dbReference type="EMBL" id="SHE51335.1"/>
    </source>
</evidence>
<keyword evidence="3" id="KW-1185">Reference proteome</keyword>
<feature type="transmembrane region" description="Helical" evidence="1">
    <location>
        <begin position="12"/>
        <end position="35"/>
    </location>
</feature>
<dbReference type="Proteomes" id="UP000184088">
    <property type="component" value="Unassembled WGS sequence"/>
</dbReference>
<dbReference type="InterPro" id="IPR012902">
    <property type="entry name" value="N_methyl_site"/>
</dbReference>
<dbReference type="STRING" id="1121256.SAMN02746089_00372"/>
<dbReference type="NCBIfam" id="TIGR02532">
    <property type="entry name" value="IV_pilin_GFxxxE"/>
    <property type="match status" value="1"/>
</dbReference>
<dbReference type="RefSeq" id="WP_073341396.1">
    <property type="nucleotide sequence ID" value="NZ_FQVH01000002.1"/>
</dbReference>
<proteinExistence type="predicted"/>
<organism evidence="2 3">
    <name type="scientific">Caldanaerobius fijiensis DSM 17918</name>
    <dbReference type="NCBI Taxonomy" id="1121256"/>
    <lineage>
        <taxon>Bacteria</taxon>
        <taxon>Bacillati</taxon>
        <taxon>Bacillota</taxon>
        <taxon>Clostridia</taxon>
        <taxon>Thermoanaerobacterales</taxon>
        <taxon>Thermoanaerobacteraceae</taxon>
        <taxon>Caldanaerobius</taxon>
    </lineage>
</organism>
<name>A0A1M4U3T3_9THEO</name>
<reference evidence="2 3" key="1">
    <citation type="submission" date="2016-11" db="EMBL/GenBank/DDBJ databases">
        <authorList>
            <person name="Jaros S."/>
            <person name="Januszkiewicz K."/>
            <person name="Wedrychowicz H."/>
        </authorList>
    </citation>
    <scope>NUCLEOTIDE SEQUENCE [LARGE SCALE GENOMIC DNA]</scope>
    <source>
        <strain evidence="2 3">DSM 17918</strain>
    </source>
</reference>
<keyword evidence="1" id="KW-1133">Transmembrane helix</keyword>
<accession>A0A1M4U3T3</accession>
<evidence type="ECO:0000256" key="1">
    <source>
        <dbReference type="SAM" id="Phobius"/>
    </source>
</evidence>
<evidence type="ECO:0000313" key="3">
    <source>
        <dbReference type="Proteomes" id="UP000184088"/>
    </source>
</evidence>
<dbReference type="EMBL" id="FQVH01000002">
    <property type="protein sequence ID" value="SHE51335.1"/>
    <property type="molecule type" value="Genomic_DNA"/>
</dbReference>
<dbReference type="Pfam" id="PF07963">
    <property type="entry name" value="N_methyl"/>
    <property type="match status" value="1"/>
</dbReference>
<dbReference type="AlphaFoldDB" id="A0A1M4U3T3"/>
<keyword evidence="1" id="KW-0472">Membrane</keyword>
<protein>
    <submittedName>
        <fullName evidence="2">Prepilin-type N-terminal cleavage/methylation domain-containing protein</fullName>
    </submittedName>
</protein>
<dbReference type="PROSITE" id="PS00409">
    <property type="entry name" value="PROKAR_NTER_METHYL"/>
    <property type="match status" value="1"/>
</dbReference>
<sequence length="148" mass="17110">MSVKYTFGQRGFTLVELIITISLFSIVFLVVASFFRYELLSFRVLSDDAKLKVQMDDLMNSIVEDIRAVNDSDLISISADDSNFILKVGNDEYNYDKNDLKVYKNRYLLAEDIENFYVSVNERTINIFITGKGARRDYTLTTSVVLRR</sequence>
<gene>
    <name evidence="2" type="ORF">SAMN02746089_00372</name>
</gene>
<keyword evidence="1" id="KW-0812">Transmembrane</keyword>